<feature type="signal peptide" evidence="2">
    <location>
        <begin position="1"/>
        <end position="20"/>
    </location>
</feature>
<gene>
    <name evidence="3" type="ORF">SAMN05216463_107119</name>
</gene>
<dbReference type="OrthoDB" id="1057355at2"/>
<evidence type="ECO:0000256" key="1">
    <source>
        <dbReference type="SAM" id="MobiDB-lite"/>
    </source>
</evidence>
<protein>
    <submittedName>
        <fullName evidence="3">Uncharacterized protein</fullName>
    </submittedName>
</protein>
<dbReference type="AlphaFoldDB" id="A0A1M6U0D6"/>
<dbReference type="Proteomes" id="UP000184130">
    <property type="component" value="Unassembled WGS sequence"/>
</dbReference>
<dbReference type="EMBL" id="FRBD01000007">
    <property type="protein sequence ID" value="SHK62667.1"/>
    <property type="molecule type" value="Genomic_DNA"/>
</dbReference>
<evidence type="ECO:0000313" key="4">
    <source>
        <dbReference type="Proteomes" id="UP000184130"/>
    </source>
</evidence>
<organism evidence="3 4">
    <name type="scientific">Xylanibacter ruminicola</name>
    <name type="common">Prevotella ruminicola</name>
    <dbReference type="NCBI Taxonomy" id="839"/>
    <lineage>
        <taxon>Bacteria</taxon>
        <taxon>Pseudomonadati</taxon>
        <taxon>Bacteroidota</taxon>
        <taxon>Bacteroidia</taxon>
        <taxon>Bacteroidales</taxon>
        <taxon>Prevotellaceae</taxon>
        <taxon>Xylanibacter</taxon>
    </lineage>
</organism>
<evidence type="ECO:0000256" key="2">
    <source>
        <dbReference type="SAM" id="SignalP"/>
    </source>
</evidence>
<dbReference type="RefSeq" id="WP_073207006.1">
    <property type="nucleotide sequence ID" value="NZ_FRBD01000007.1"/>
</dbReference>
<proteinExistence type="predicted"/>
<feature type="region of interest" description="Disordered" evidence="1">
    <location>
        <begin position="437"/>
        <end position="461"/>
    </location>
</feature>
<reference evidence="3 4" key="1">
    <citation type="submission" date="2016-11" db="EMBL/GenBank/DDBJ databases">
        <authorList>
            <person name="Jaros S."/>
            <person name="Januszkiewicz K."/>
            <person name="Wedrychowicz H."/>
        </authorList>
    </citation>
    <scope>NUCLEOTIDE SEQUENCE [LARGE SCALE GENOMIC DNA]</scope>
    <source>
        <strain evidence="3 4">KHT3</strain>
    </source>
</reference>
<sequence>MKKILLILVALVAFSSGVQAQGFLKGLKDKAKQKITNKIVGKHSEEVSSESDDTPVVPQATDVIPRRRTSTVVWDGIYTPSKASTASALMAELPPLPAAEKMARSTMDERDVYNMKIAAVTARVTELQYADESCSDAELEAFRQRYEKRIHDLIGDDENALKQKMGVTSSLEAKIKQFEKMSEQEQTAYIQNHPEFIQEMQNMAVKAQAFGEEASKIGEGARTMETELGQLSKRLLDREMAELNHNYDAIGAKYQTKLQTIYKQIFATNDQTKVDALYDEADKLLYDYRLEAAREYRASLQRRIANSKQYASEYNRIVNKAVATGDVPKCIVGRSDLNTVTFVANVLEEAYANLPELEASPVEETTLYELPAGYTFATWENRGYIETGGSFSLSGANGISGSFPLLASGPEGAVAVVENGKFRKISQNELDKLNRQANDRNYRKGNNLPKPPYGTYKSRSGKRTVEYSKSGTLIINSMTTYCPVAFKAQTDRLDWVIIEGAKIVKCTYKL</sequence>
<evidence type="ECO:0000313" key="3">
    <source>
        <dbReference type="EMBL" id="SHK62667.1"/>
    </source>
</evidence>
<feature type="chain" id="PRO_5012296920" evidence="2">
    <location>
        <begin position="21"/>
        <end position="510"/>
    </location>
</feature>
<name>A0A1M6U0D6_XYLRU</name>
<accession>A0A1M6U0D6</accession>
<keyword evidence="2" id="KW-0732">Signal</keyword>